<keyword evidence="2" id="KW-0677">Repeat</keyword>
<evidence type="ECO:0000256" key="3">
    <source>
        <dbReference type="PROSITE-ProRule" id="PRU00221"/>
    </source>
</evidence>
<organism evidence="5 6">
    <name type="scientific">Pseudocercospora eumusae</name>
    <dbReference type="NCBI Taxonomy" id="321146"/>
    <lineage>
        <taxon>Eukaryota</taxon>
        <taxon>Fungi</taxon>
        <taxon>Dikarya</taxon>
        <taxon>Ascomycota</taxon>
        <taxon>Pezizomycotina</taxon>
        <taxon>Dothideomycetes</taxon>
        <taxon>Dothideomycetidae</taxon>
        <taxon>Mycosphaerellales</taxon>
        <taxon>Mycosphaerellaceae</taxon>
        <taxon>Pseudocercospora</taxon>
    </lineage>
</organism>
<evidence type="ECO:0000256" key="4">
    <source>
        <dbReference type="SAM" id="MobiDB-lite"/>
    </source>
</evidence>
<proteinExistence type="predicted"/>
<dbReference type="Gene3D" id="2.130.10.10">
    <property type="entry name" value="YVTN repeat-like/Quinoprotein amine dehydrogenase"/>
    <property type="match status" value="2"/>
</dbReference>
<dbReference type="PANTHER" id="PTHR19848:SF8">
    <property type="entry name" value="F-BOX AND WD REPEAT DOMAIN CONTAINING 7"/>
    <property type="match status" value="1"/>
</dbReference>
<accession>A0A139H8K3</accession>
<dbReference type="AlphaFoldDB" id="A0A139H8K3"/>
<dbReference type="Proteomes" id="UP000070133">
    <property type="component" value="Unassembled WGS sequence"/>
</dbReference>
<feature type="region of interest" description="Disordered" evidence="4">
    <location>
        <begin position="350"/>
        <end position="380"/>
    </location>
</feature>
<dbReference type="InterPro" id="IPR036322">
    <property type="entry name" value="WD40_repeat_dom_sf"/>
</dbReference>
<sequence>MSTSNHPGHYFQTTDALATSERKAAKSKNKHGHPIKLPSKILHAIPDPQHEKSVYVAEAAGEVKHVNLEDAKIQRIFNQSQAPITSLAICSSTNTLFVGSWDKTIYATSLSKPSEVKKLQGHTDFIKCLLATTTLNNQPILLSGSADATIIIWSISSGHQLHKLKGHTKALADLSIDPLSITPHAFTLFSASSDREIRRWEISLASAQELPDPIRPHDTSIYKLRWDSDAEGLWTASADKTAKHLVRSRNWEADAVLPHPDFVRDVVVFEDLGLVVTACRDEEVRVWEVSSGKLLCSYTGHFEEVTALVPRYAERKVVSVSIDGTVRQWSLERKDMIKFQEDLAREVNGELAEGEKKAGGSMLTAEEEAELAELMDSDDE</sequence>
<dbReference type="OrthoDB" id="6262491at2759"/>
<protein>
    <recommendedName>
        <fullName evidence="7">Anaphase-promoting complex subunit 4 WD40 domain-containing protein</fullName>
    </recommendedName>
</protein>
<evidence type="ECO:0000256" key="1">
    <source>
        <dbReference type="ARBA" id="ARBA00022574"/>
    </source>
</evidence>
<dbReference type="InterPro" id="IPR015943">
    <property type="entry name" value="WD40/YVTN_repeat-like_dom_sf"/>
</dbReference>
<feature type="repeat" description="WD" evidence="3">
    <location>
        <begin position="256"/>
        <end position="297"/>
    </location>
</feature>
<dbReference type="SMART" id="SM00320">
    <property type="entry name" value="WD40"/>
    <property type="match status" value="6"/>
</dbReference>
<dbReference type="PROSITE" id="PS50082">
    <property type="entry name" value="WD_REPEATS_2"/>
    <property type="match status" value="3"/>
</dbReference>
<evidence type="ECO:0008006" key="7">
    <source>
        <dbReference type="Google" id="ProtNLM"/>
    </source>
</evidence>
<keyword evidence="1 3" id="KW-0853">WD repeat</keyword>
<comment type="caution">
    <text evidence="5">The sequence shown here is derived from an EMBL/GenBank/DDBJ whole genome shotgun (WGS) entry which is preliminary data.</text>
</comment>
<reference evidence="5 6" key="1">
    <citation type="submission" date="2015-07" db="EMBL/GenBank/DDBJ databases">
        <title>Comparative genomics of the Sigatoka disease complex on banana suggests a link between parallel evolutionary changes in Pseudocercospora fijiensis and Pseudocercospora eumusae and increased virulence on the banana host.</title>
        <authorList>
            <person name="Chang T.-C."/>
            <person name="Salvucci A."/>
            <person name="Crous P.W."/>
            <person name="Stergiopoulos I."/>
        </authorList>
    </citation>
    <scope>NUCLEOTIDE SEQUENCE [LARGE SCALE GENOMIC DNA]</scope>
    <source>
        <strain evidence="5 6">CBS 114824</strain>
    </source>
</reference>
<feature type="compositionally biased region" description="Acidic residues" evidence="4">
    <location>
        <begin position="365"/>
        <end position="380"/>
    </location>
</feature>
<feature type="region of interest" description="Disordered" evidence="4">
    <location>
        <begin position="1"/>
        <end position="35"/>
    </location>
</feature>
<dbReference type="PROSITE" id="PS00678">
    <property type="entry name" value="WD_REPEATS_1"/>
    <property type="match status" value="1"/>
</dbReference>
<dbReference type="PANTHER" id="PTHR19848">
    <property type="entry name" value="WD40 REPEAT PROTEIN"/>
    <property type="match status" value="1"/>
</dbReference>
<dbReference type="PRINTS" id="PR00320">
    <property type="entry name" value="GPROTEINBRPT"/>
</dbReference>
<dbReference type="FunFam" id="2.130.10.10:FF:001196">
    <property type="entry name" value="WD repeat protein (AFU_orthologue AFUA_1G12380)"/>
    <property type="match status" value="1"/>
</dbReference>
<keyword evidence="6" id="KW-1185">Reference proteome</keyword>
<evidence type="ECO:0000313" key="5">
    <source>
        <dbReference type="EMBL" id="KXS98737.1"/>
    </source>
</evidence>
<feature type="repeat" description="WD" evidence="3">
    <location>
        <begin position="298"/>
        <end position="339"/>
    </location>
</feature>
<feature type="compositionally biased region" description="Polar residues" evidence="4">
    <location>
        <begin position="1"/>
        <end position="17"/>
    </location>
</feature>
<dbReference type="InterPro" id="IPR019775">
    <property type="entry name" value="WD40_repeat_CS"/>
</dbReference>
<dbReference type="EMBL" id="LFZN01000107">
    <property type="protein sequence ID" value="KXS98737.1"/>
    <property type="molecule type" value="Genomic_DNA"/>
</dbReference>
<dbReference type="Pfam" id="PF00400">
    <property type="entry name" value="WD40"/>
    <property type="match status" value="4"/>
</dbReference>
<feature type="repeat" description="WD" evidence="3">
    <location>
        <begin position="119"/>
        <end position="163"/>
    </location>
</feature>
<evidence type="ECO:0000256" key="2">
    <source>
        <dbReference type="ARBA" id="ARBA00022737"/>
    </source>
</evidence>
<dbReference type="InterPro" id="IPR001680">
    <property type="entry name" value="WD40_rpt"/>
</dbReference>
<dbReference type="InterPro" id="IPR020472">
    <property type="entry name" value="WD40_PAC1"/>
</dbReference>
<feature type="compositionally biased region" description="Basic residues" evidence="4">
    <location>
        <begin position="25"/>
        <end position="34"/>
    </location>
</feature>
<evidence type="ECO:0000313" key="6">
    <source>
        <dbReference type="Proteomes" id="UP000070133"/>
    </source>
</evidence>
<name>A0A139H8K3_9PEZI</name>
<gene>
    <name evidence="5" type="ORF">AC578_10489</name>
</gene>
<dbReference type="SUPFAM" id="SSF50978">
    <property type="entry name" value="WD40 repeat-like"/>
    <property type="match status" value="1"/>
</dbReference>
<dbReference type="STRING" id="321146.A0A139H8K3"/>